<feature type="compositionally biased region" description="Basic and acidic residues" evidence="1">
    <location>
        <begin position="139"/>
        <end position="158"/>
    </location>
</feature>
<feature type="non-terminal residue" evidence="2">
    <location>
        <position position="1"/>
    </location>
</feature>
<name>A0AAV2ICC8_LYMST</name>
<dbReference type="Proteomes" id="UP001497497">
    <property type="component" value="Unassembled WGS sequence"/>
</dbReference>
<evidence type="ECO:0000313" key="3">
    <source>
        <dbReference type="Proteomes" id="UP001497497"/>
    </source>
</evidence>
<keyword evidence="3" id="KW-1185">Reference proteome</keyword>
<feature type="non-terminal residue" evidence="2">
    <location>
        <position position="158"/>
    </location>
</feature>
<accession>A0AAV2ICC8</accession>
<reference evidence="2 3" key="1">
    <citation type="submission" date="2024-04" db="EMBL/GenBank/DDBJ databases">
        <authorList>
            <consortium name="Genoscope - CEA"/>
            <person name="William W."/>
        </authorList>
    </citation>
    <scope>NUCLEOTIDE SEQUENCE [LARGE SCALE GENOMIC DNA]</scope>
</reference>
<feature type="region of interest" description="Disordered" evidence="1">
    <location>
        <begin position="134"/>
        <end position="158"/>
    </location>
</feature>
<comment type="caution">
    <text evidence="2">The sequence shown here is derived from an EMBL/GenBank/DDBJ whole genome shotgun (WGS) entry which is preliminary data.</text>
</comment>
<organism evidence="2 3">
    <name type="scientific">Lymnaea stagnalis</name>
    <name type="common">Great pond snail</name>
    <name type="synonym">Helix stagnalis</name>
    <dbReference type="NCBI Taxonomy" id="6523"/>
    <lineage>
        <taxon>Eukaryota</taxon>
        <taxon>Metazoa</taxon>
        <taxon>Spiralia</taxon>
        <taxon>Lophotrochozoa</taxon>
        <taxon>Mollusca</taxon>
        <taxon>Gastropoda</taxon>
        <taxon>Heterobranchia</taxon>
        <taxon>Euthyneura</taxon>
        <taxon>Panpulmonata</taxon>
        <taxon>Hygrophila</taxon>
        <taxon>Lymnaeoidea</taxon>
        <taxon>Lymnaeidae</taxon>
        <taxon>Lymnaea</taxon>
    </lineage>
</organism>
<sequence>RVWGTVVGKNEYLTNLFPTNLGMNNLETLPVARFGCYLYGESPLQSYMHPAGYQDCMSTRENVKENDHIDNDCDGAVDEEFKNNKDEDKDNLIDEDIHYTNRIDGHWGTWDKWECESGSSQIRRKFRRRYCDKPAPFDGGKECEGPARQDSDLCCKPS</sequence>
<proteinExistence type="predicted"/>
<evidence type="ECO:0000313" key="2">
    <source>
        <dbReference type="EMBL" id="CAL1543135.1"/>
    </source>
</evidence>
<evidence type="ECO:0000256" key="1">
    <source>
        <dbReference type="SAM" id="MobiDB-lite"/>
    </source>
</evidence>
<protein>
    <submittedName>
        <fullName evidence="2">Uncharacterized protein</fullName>
    </submittedName>
</protein>
<dbReference type="EMBL" id="CAXITT010000527">
    <property type="protein sequence ID" value="CAL1543135.1"/>
    <property type="molecule type" value="Genomic_DNA"/>
</dbReference>
<dbReference type="AlphaFoldDB" id="A0AAV2ICC8"/>
<gene>
    <name evidence="2" type="ORF">GSLYS_00016669001</name>
</gene>
<dbReference type="Gene3D" id="2.20.100.10">
    <property type="entry name" value="Thrombospondin type-1 (TSP1) repeat"/>
    <property type="match status" value="1"/>
</dbReference>
<dbReference type="InterPro" id="IPR036383">
    <property type="entry name" value="TSP1_rpt_sf"/>
</dbReference>